<dbReference type="SMART" id="SM00256">
    <property type="entry name" value="FBOX"/>
    <property type="match status" value="1"/>
</dbReference>
<dbReference type="Proteomes" id="UP000224634">
    <property type="component" value="Unassembled WGS sequence"/>
</dbReference>
<comment type="caution">
    <text evidence="3">The sequence shown here is derived from an EMBL/GenBank/DDBJ whole genome shotgun (WGS) entry which is preliminary data.</text>
</comment>
<feature type="compositionally biased region" description="Low complexity" evidence="1">
    <location>
        <begin position="858"/>
        <end position="871"/>
    </location>
</feature>
<feature type="compositionally biased region" description="Polar residues" evidence="1">
    <location>
        <begin position="1004"/>
        <end position="1017"/>
    </location>
</feature>
<dbReference type="InterPro" id="IPR055589">
    <property type="entry name" value="DUF7165"/>
</dbReference>
<keyword evidence="4" id="KW-1185">Reference proteome</keyword>
<dbReference type="AlphaFoldDB" id="A0A2B7X5I7"/>
<evidence type="ECO:0000259" key="2">
    <source>
        <dbReference type="PROSITE" id="PS50181"/>
    </source>
</evidence>
<dbReference type="OrthoDB" id="3925024at2759"/>
<accession>A0A2B7X5I7</accession>
<dbReference type="SUPFAM" id="SSF82171">
    <property type="entry name" value="DPP6 N-terminal domain-like"/>
    <property type="match status" value="1"/>
</dbReference>
<feature type="region of interest" description="Disordered" evidence="1">
    <location>
        <begin position="775"/>
        <end position="813"/>
    </location>
</feature>
<dbReference type="InterPro" id="IPR015943">
    <property type="entry name" value="WD40/YVTN_repeat-like_dom_sf"/>
</dbReference>
<dbReference type="SUPFAM" id="SSF81383">
    <property type="entry name" value="F-box domain"/>
    <property type="match status" value="1"/>
</dbReference>
<feature type="compositionally biased region" description="Polar residues" evidence="1">
    <location>
        <begin position="834"/>
        <end position="843"/>
    </location>
</feature>
<dbReference type="Pfam" id="PF23749">
    <property type="entry name" value="DUF7165"/>
    <property type="match status" value="1"/>
</dbReference>
<gene>
    <name evidence="3" type="ORF">AJ80_08591</name>
</gene>
<dbReference type="STRING" id="1447883.A0A2B7X5I7"/>
<dbReference type="InterPro" id="IPR036047">
    <property type="entry name" value="F-box-like_dom_sf"/>
</dbReference>
<protein>
    <recommendedName>
        <fullName evidence="2">F-box domain-containing protein</fullName>
    </recommendedName>
</protein>
<dbReference type="Pfam" id="PF00646">
    <property type="entry name" value="F-box"/>
    <property type="match status" value="1"/>
</dbReference>
<sequence length="1123" mass="123777">MEDDSSLTGARVGNSFDTRLGTVPLIEELRSSTKRTSAHPASALSNKSRSGFSLEQRSIAAFSRLPPEVIERILYTVDANSFASLSLLNREWRRVSDSAKLYRYHLAYRRGYSPHGLIASSSLMSDDLPNLKRKFVIEARRNVFEVFRRPRKTLVNLISISASSSSAFPQGEAFRFIFSARGRYLLGLSSSRIFVIDLTTDPITVCHELKTLRRPVTAAILDDASLLAVVSSEHQAHIYNLSGFRVKLIQTIVLNQVPRTVALSPQGTVVAFAYDGGIEVHALGERALSTDRRAVRCFDVDALSFSSDGSTLVGSSANAQNIHLVTISPALSTYMDNELSLSEMQSRMWTTQILFPDISVGYSHVSLVPSDDGCAASNDMVGYDSQLRVFRLSQIDDVRSGYTYFVGPGSDGEKNEPEPNIMPAASARDGFLALGFQDSGIWLYGMPQAMEGGQDERSSRRNTLIREQSWNFGAVRTNSQRLKKMINPPRYLVHGYHLTPITDATAAQWVNTSDETEFDWPCSVRRLVAVAPGGVSSGFPSMGNENPPVDGGRIIIFDFERSPNDGEAREITVEVGEMEPKDLPERDSNMDTEVELERRRTQVNRHGGLGMSRSAAIQRSTSVARHHPTVSTSVASPTALGHRHSISQPNSPIDHDSQTYLQVFDNPYNNTQPRSRDTLSRAATAAATNRRHRYPDGGFAPPRRYGNRAHLVPHESDADNWEPPPPPYSPDADSPLPDHIRRTLLPSMTMPIAPRLEIPQPPRRSQTSILDTMAQTAVQRTRSTAEHLGSRVRPSRARTEHPPPTLGGRSSLDQPAAIESRLYQEPEHFSSNRVPAASMQHQVTDPFPHIPTDMMPQPTYAPASASTSAPTMLAEPRTNIATHTSHSLSSTTVYPPLTTGPLRKVPALSGAALQQRLERPTPPLPRDDSHSGQPIQPAVIGRNGPRQPLSSEQDSQYSTPSSLPHATGQRRLSQSPSTGRYYANVNQVTASPSRRMSSDIALAPSTTSQDPIPQNVPSHAPLTRNRPQALPAQGLRRLDTIYSVTSVSDGVRRSRSQSQDIPRAQPLVTSGLFDRRTGRKISSSQSEQGFGRYAKTEDLRERVGQWTQLANDKKKRDSKCIIM</sequence>
<dbReference type="Gene3D" id="1.20.1280.50">
    <property type="match status" value="1"/>
</dbReference>
<reference evidence="3 4" key="1">
    <citation type="submission" date="2017-10" db="EMBL/GenBank/DDBJ databases">
        <title>Comparative genomics in systemic dimorphic fungi from Ajellomycetaceae.</title>
        <authorList>
            <person name="Munoz J.F."/>
            <person name="Mcewen J.G."/>
            <person name="Clay O.K."/>
            <person name="Cuomo C.A."/>
        </authorList>
    </citation>
    <scope>NUCLEOTIDE SEQUENCE [LARGE SCALE GENOMIC DNA]</scope>
    <source>
        <strain evidence="3 4">UAMH7299</strain>
    </source>
</reference>
<feature type="compositionally biased region" description="Polar residues" evidence="1">
    <location>
        <begin position="622"/>
        <end position="636"/>
    </location>
</feature>
<dbReference type="EMBL" id="PDNA01000204">
    <property type="protein sequence ID" value="PGH04007.1"/>
    <property type="molecule type" value="Genomic_DNA"/>
</dbReference>
<feature type="compositionally biased region" description="Low complexity" evidence="1">
    <location>
        <begin position="882"/>
        <end position="892"/>
    </location>
</feature>
<evidence type="ECO:0000313" key="3">
    <source>
        <dbReference type="EMBL" id="PGH04007.1"/>
    </source>
</evidence>
<feature type="domain" description="F-box" evidence="2">
    <location>
        <begin position="59"/>
        <end position="105"/>
    </location>
</feature>
<feature type="region of interest" description="Disordered" evidence="1">
    <location>
        <begin position="622"/>
        <end position="739"/>
    </location>
</feature>
<proteinExistence type="predicted"/>
<organism evidence="3 4">
    <name type="scientific">Polytolypa hystricis (strain UAMH7299)</name>
    <dbReference type="NCBI Taxonomy" id="1447883"/>
    <lineage>
        <taxon>Eukaryota</taxon>
        <taxon>Fungi</taxon>
        <taxon>Dikarya</taxon>
        <taxon>Ascomycota</taxon>
        <taxon>Pezizomycotina</taxon>
        <taxon>Eurotiomycetes</taxon>
        <taxon>Eurotiomycetidae</taxon>
        <taxon>Onygenales</taxon>
        <taxon>Onygenales incertae sedis</taxon>
        <taxon>Polytolypa</taxon>
    </lineage>
</organism>
<feature type="region of interest" description="Disordered" evidence="1">
    <location>
        <begin position="834"/>
        <end position="902"/>
    </location>
</feature>
<name>A0A2B7X5I7_POLH7</name>
<feature type="compositionally biased region" description="Polar residues" evidence="1">
    <location>
        <begin position="948"/>
        <end position="982"/>
    </location>
</feature>
<dbReference type="Gene3D" id="2.130.10.10">
    <property type="entry name" value="YVTN repeat-like/Quinoprotein amine dehydrogenase"/>
    <property type="match status" value="1"/>
</dbReference>
<evidence type="ECO:0000256" key="1">
    <source>
        <dbReference type="SAM" id="MobiDB-lite"/>
    </source>
</evidence>
<evidence type="ECO:0000313" key="4">
    <source>
        <dbReference type="Proteomes" id="UP000224634"/>
    </source>
</evidence>
<feature type="region of interest" description="Disordered" evidence="1">
    <location>
        <begin position="1003"/>
        <end position="1026"/>
    </location>
</feature>
<feature type="region of interest" description="Disordered" evidence="1">
    <location>
        <begin position="918"/>
        <end position="982"/>
    </location>
</feature>
<dbReference type="CDD" id="cd09917">
    <property type="entry name" value="F-box_SF"/>
    <property type="match status" value="1"/>
</dbReference>
<dbReference type="PROSITE" id="PS50181">
    <property type="entry name" value="FBOX"/>
    <property type="match status" value="1"/>
</dbReference>
<dbReference type="InterPro" id="IPR001810">
    <property type="entry name" value="F-box_dom"/>
</dbReference>